<evidence type="ECO:0000313" key="1">
    <source>
        <dbReference type="EMBL" id="TWT62118.1"/>
    </source>
</evidence>
<dbReference type="AlphaFoldDB" id="A0A5C5XHF5"/>
<gene>
    <name evidence="1" type="ORF">Pan54_28570</name>
</gene>
<dbReference type="EMBL" id="SJPG01000001">
    <property type="protein sequence ID" value="TWT62118.1"/>
    <property type="molecule type" value="Genomic_DNA"/>
</dbReference>
<organism evidence="1 2">
    <name type="scientific">Rubinisphaera italica</name>
    <dbReference type="NCBI Taxonomy" id="2527969"/>
    <lineage>
        <taxon>Bacteria</taxon>
        <taxon>Pseudomonadati</taxon>
        <taxon>Planctomycetota</taxon>
        <taxon>Planctomycetia</taxon>
        <taxon>Planctomycetales</taxon>
        <taxon>Planctomycetaceae</taxon>
        <taxon>Rubinisphaera</taxon>
    </lineage>
</organism>
<evidence type="ECO:0000313" key="2">
    <source>
        <dbReference type="Proteomes" id="UP000316095"/>
    </source>
</evidence>
<reference evidence="1 2" key="1">
    <citation type="submission" date="2019-02" db="EMBL/GenBank/DDBJ databases">
        <title>Deep-cultivation of Planctomycetes and their phenomic and genomic characterization uncovers novel biology.</title>
        <authorList>
            <person name="Wiegand S."/>
            <person name="Jogler M."/>
            <person name="Boedeker C."/>
            <person name="Pinto D."/>
            <person name="Vollmers J."/>
            <person name="Rivas-Marin E."/>
            <person name="Kohn T."/>
            <person name="Peeters S.H."/>
            <person name="Heuer A."/>
            <person name="Rast P."/>
            <person name="Oberbeckmann S."/>
            <person name="Bunk B."/>
            <person name="Jeske O."/>
            <person name="Meyerdierks A."/>
            <person name="Storesund J.E."/>
            <person name="Kallscheuer N."/>
            <person name="Luecker S."/>
            <person name="Lage O.M."/>
            <person name="Pohl T."/>
            <person name="Merkel B.J."/>
            <person name="Hornburger P."/>
            <person name="Mueller R.-W."/>
            <person name="Bruemmer F."/>
            <person name="Labrenz M."/>
            <person name="Spormann A.M."/>
            <person name="Op Den Camp H."/>
            <person name="Overmann J."/>
            <person name="Amann R."/>
            <person name="Jetten M.S.M."/>
            <person name="Mascher T."/>
            <person name="Medema M.H."/>
            <person name="Devos D.P."/>
            <person name="Kaster A.-K."/>
            <person name="Ovreas L."/>
            <person name="Rohde M."/>
            <person name="Galperin M.Y."/>
            <person name="Jogler C."/>
        </authorList>
    </citation>
    <scope>NUCLEOTIDE SEQUENCE [LARGE SCALE GENOMIC DNA]</scope>
    <source>
        <strain evidence="1 2">Pan54</strain>
    </source>
</reference>
<dbReference type="RefSeq" id="WP_146504010.1">
    <property type="nucleotide sequence ID" value="NZ_SJPG01000001.1"/>
</dbReference>
<dbReference type="Proteomes" id="UP000316095">
    <property type="component" value="Unassembled WGS sequence"/>
</dbReference>
<sequence length="346" mass="38960">MNLYHLCRLGSITCMLICMSCHFSQHVFSQDSQSSSLPAGTPNNELRTLVSNAIESNHASLGGLECTVKWKITLNLDESTAEDSIDIGDFKLVEARVDPEYEKFRLTQTSDPIRKVVLCGNNLRAESYLGNYHENVIATNGEEFQIFMPKSMLSDTESGPVIVRTSMDDGSIGGMPLVDPRDYGAQSGIGRMTDALTNWILEFSSEEIDPNTGSRYVLLGLKENKPRFPHLAERWMLKCDPKFNYLPTSVVQRRGELFESKSTVEYTSIPDKEQVYFPTGSVFMNLKELQEDETAFENPQNIVFTVSFHVHDVRINNSLCEKSPFQPVKRGTLVRDSIKGKIYTAE</sequence>
<accession>A0A5C5XHF5</accession>
<name>A0A5C5XHF5_9PLAN</name>
<comment type="caution">
    <text evidence="1">The sequence shown here is derived from an EMBL/GenBank/DDBJ whole genome shotgun (WGS) entry which is preliminary data.</text>
</comment>
<proteinExistence type="predicted"/>
<keyword evidence="2" id="KW-1185">Reference proteome</keyword>
<protein>
    <submittedName>
        <fullName evidence="1">Uncharacterized protein</fullName>
    </submittedName>
</protein>